<evidence type="ECO:0000256" key="1">
    <source>
        <dbReference type="SAM" id="Phobius"/>
    </source>
</evidence>
<sequence>MRLLVPLVSMAGVILLIVAVFRARRNEDATPIVRITLVISAAWAGIALLWGIVRAVLWFRPGVGVPFDVRTLPYWPLPAGADTFPLSGGFTTAQFTAIDVLSTQVRSVLAAADLVGTLITVALAGLVAIACFRFIQGRPFAPEVASLSLIAAVVVLVGGLSGQVLQQYGGTRAMAEIIAAGLGEPGPQAAGLFSIDWWPVWLAIGLGAFAALMRYGRTLQRDTEGLV</sequence>
<gene>
    <name evidence="2" type="ORF">ET475_08495</name>
</gene>
<keyword evidence="1" id="KW-0812">Transmembrane</keyword>
<protein>
    <recommendedName>
        <fullName evidence="4">DUF2975 domain-containing protein</fullName>
    </recommendedName>
</protein>
<evidence type="ECO:0000313" key="3">
    <source>
        <dbReference type="Proteomes" id="UP000293995"/>
    </source>
</evidence>
<feature type="transmembrane region" description="Helical" evidence="1">
    <location>
        <begin position="35"/>
        <end position="59"/>
    </location>
</feature>
<feature type="transmembrane region" description="Helical" evidence="1">
    <location>
        <begin position="108"/>
        <end position="132"/>
    </location>
</feature>
<dbReference type="AlphaFoldDB" id="A0A4P6ECR7"/>
<feature type="transmembrane region" description="Helical" evidence="1">
    <location>
        <begin position="197"/>
        <end position="215"/>
    </location>
</feature>
<dbReference type="OrthoDB" id="5148898at2"/>
<organism evidence="2 3">
    <name type="scientific">Microbacterium protaetiae</name>
    <dbReference type="NCBI Taxonomy" id="2509458"/>
    <lineage>
        <taxon>Bacteria</taxon>
        <taxon>Bacillati</taxon>
        <taxon>Actinomycetota</taxon>
        <taxon>Actinomycetes</taxon>
        <taxon>Micrococcales</taxon>
        <taxon>Microbacteriaceae</taxon>
        <taxon>Microbacterium</taxon>
    </lineage>
</organism>
<reference evidence="2 3" key="1">
    <citation type="submission" date="2019-01" db="EMBL/GenBank/DDBJ databases">
        <title>Genome sequencing of strain DFW100M-13.</title>
        <authorList>
            <person name="Heo J."/>
            <person name="Kim S.-J."/>
            <person name="Kim J.-S."/>
            <person name="Hong S.-B."/>
            <person name="Kwon S.-W."/>
        </authorList>
    </citation>
    <scope>NUCLEOTIDE SEQUENCE [LARGE SCALE GENOMIC DNA]</scope>
    <source>
        <strain evidence="2 3">DFW100M-13</strain>
    </source>
</reference>
<dbReference type="Proteomes" id="UP000293995">
    <property type="component" value="Chromosome"/>
</dbReference>
<feature type="transmembrane region" description="Helical" evidence="1">
    <location>
        <begin position="144"/>
        <end position="165"/>
    </location>
</feature>
<dbReference type="KEGG" id="mprt:ET475_08495"/>
<evidence type="ECO:0008006" key="4">
    <source>
        <dbReference type="Google" id="ProtNLM"/>
    </source>
</evidence>
<feature type="transmembrane region" description="Helical" evidence="1">
    <location>
        <begin position="6"/>
        <end position="23"/>
    </location>
</feature>
<dbReference type="RefSeq" id="WP_129388580.1">
    <property type="nucleotide sequence ID" value="NZ_CP035494.1"/>
</dbReference>
<keyword evidence="1" id="KW-1133">Transmembrane helix</keyword>
<proteinExistence type="predicted"/>
<keyword evidence="3" id="KW-1185">Reference proteome</keyword>
<accession>A0A4P6ECR7</accession>
<keyword evidence="1" id="KW-0472">Membrane</keyword>
<dbReference type="EMBL" id="CP035494">
    <property type="protein sequence ID" value="QAY60025.1"/>
    <property type="molecule type" value="Genomic_DNA"/>
</dbReference>
<name>A0A4P6ECR7_9MICO</name>
<evidence type="ECO:0000313" key="2">
    <source>
        <dbReference type="EMBL" id="QAY60025.1"/>
    </source>
</evidence>